<dbReference type="Pfam" id="PF18566">
    <property type="entry name" value="Ldi"/>
    <property type="match status" value="1"/>
</dbReference>
<name>A0A6A7ANT1_9PLEO</name>
<reference evidence="3" key="1">
    <citation type="submission" date="2020-01" db="EMBL/GenBank/DDBJ databases">
        <authorList>
            <consortium name="DOE Joint Genome Institute"/>
            <person name="Haridas S."/>
            <person name="Albert R."/>
            <person name="Binder M."/>
            <person name="Bloem J."/>
            <person name="Labutti K."/>
            <person name="Salamov A."/>
            <person name="Andreopoulos B."/>
            <person name="Baker S.E."/>
            <person name="Barry K."/>
            <person name="Bills G."/>
            <person name="Bluhm B.H."/>
            <person name="Cannon C."/>
            <person name="Castanera R."/>
            <person name="Culley D.E."/>
            <person name="Daum C."/>
            <person name="Ezra D."/>
            <person name="Gonzalez J.B."/>
            <person name="Henrissat B."/>
            <person name="Kuo A."/>
            <person name="Liang C."/>
            <person name="Lipzen A."/>
            <person name="Lutzoni F."/>
            <person name="Magnuson J."/>
            <person name="Mondo S."/>
            <person name="Nolan M."/>
            <person name="Ohm R."/>
            <person name="Pangilinan J."/>
            <person name="Park H.-J."/>
            <person name="Ramirez L."/>
            <person name="Alfaro M."/>
            <person name="Sun H."/>
            <person name="Tritt A."/>
            <person name="Yoshinaga Y."/>
            <person name="Zwiers L.-H."/>
            <person name="Turgeon B.G."/>
            <person name="Goodwin S.B."/>
            <person name="Spatafora J.W."/>
            <person name="Crous P.W."/>
            <person name="Grigoriev I.V."/>
        </authorList>
    </citation>
    <scope>NUCLEOTIDE SEQUENCE</scope>
    <source>
        <strain evidence="3">IPT5</strain>
    </source>
</reference>
<evidence type="ECO:0000313" key="3">
    <source>
        <dbReference type="EMBL" id="KAF2843839.1"/>
    </source>
</evidence>
<dbReference type="EMBL" id="MU006544">
    <property type="protein sequence ID" value="KAF2843839.1"/>
    <property type="molecule type" value="Genomic_DNA"/>
</dbReference>
<feature type="non-terminal residue" evidence="3">
    <location>
        <position position="262"/>
    </location>
</feature>
<keyword evidence="4" id="KW-1185">Reference proteome</keyword>
<organism evidence="3 4">
    <name type="scientific">Plenodomus tracheiphilus IPT5</name>
    <dbReference type="NCBI Taxonomy" id="1408161"/>
    <lineage>
        <taxon>Eukaryota</taxon>
        <taxon>Fungi</taxon>
        <taxon>Dikarya</taxon>
        <taxon>Ascomycota</taxon>
        <taxon>Pezizomycotina</taxon>
        <taxon>Dothideomycetes</taxon>
        <taxon>Pleosporomycetidae</taxon>
        <taxon>Pleosporales</taxon>
        <taxon>Pleosporineae</taxon>
        <taxon>Leptosphaeriaceae</taxon>
        <taxon>Plenodomus</taxon>
    </lineage>
</organism>
<feature type="region of interest" description="Disordered" evidence="1">
    <location>
        <begin position="1"/>
        <end position="23"/>
    </location>
</feature>
<dbReference type="InterPro" id="IPR041411">
    <property type="entry name" value="Ldi"/>
</dbReference>
<feature type="domain" description="Linalool dehydratase/isomerase" evidence="2">
    <location>
        <begin position="72"/>
        <end position="262"/>
    </location>
</feature>
<proteinExistence type="predicted"/>
<evidence type="ECO:0000256" key="1">
    <source>
        <dbReference type="SAM" id="MobiDB-lite"/>
    </source>
</evidence>
<gene>
    <name evidence="3" type="ORF">T440DRAFT_411307</name>
</gene>
<dbReference type="OrthoDB" id="9979195at2759"/>
<protein>
    <recommendedName>
        <fullName evidence="2">Linalool dehydratase/isomerase domain-containing protein</fullName>
    </recommendedName>
</protein>
<accession>A0A6A7ANT1</accession>
<dbReference type="Proteomes" id="UP000799423">
    <property type="component" value="Unassembled WGS sequence"/>
</dbReference>
<evidence type="ECO:0000313" key="4">
    <source>
        <dbReference type="Proteomes" id="UP000799423"/>
    </source>
</evidence>
<sequence length="262" mass="30452">MATQEKIQTHQHGCAKDFPQQLDPRSFGSLKKLTREQAGHLRHFHNLAAQADGQWAHMGSQFSDQEWLDGYRYQLATMAYAAGAAHYHRLPAMRSSFKKLFQDLISKMLRREVWGYWYNTSHSGKFVDPDIEELRKPWADPIVRENIMYSGHLLLMVSLYTMLFNDTKYDEEGALSFCWAPLFWGMGPETYSYNRQSLQKAILSEFEREKWLGACCEPNSIFIIIAIRYNDVHDGTDVATEVTRRYTAAWKDKGMVQKDGLF</sequence>
<evidence type="ECO:0000259" key="2">
    <source>
        <dbReference type="Pfam" id="PF18566"/>
    </source>
</evidence>
<dbReference type="AlphaFoldDB" id="A0A6A7ANT1"/>